<accession>G7WQE8</accession>
<reference evidence="1 2" key="1">
    <citation type="journal article" date="2012" name="PLoS ONE">
        <title>The genome characteristics and predicted function of methyl-group oxidation pathway in the obligate aceticlastic methanogens, Methanosaeta spp.</title>
        <authorList>
            <person name="Zhu J."/>
            <person name="Zheng H."/>
            <person name="Ai G."/>
            <person name="Zhang G."/>
            <person name="Liu D."/>
            <person name="Liu X."/>
            <person name="Dong X."/>
        </authorList>
    </citation>
    <scope>NUCLEOTIDE SEQUENCE [LARGE SCALE GENOMIC DNA]</scope>
    <source>
        <strain evidence="1 2">6Ac</strain>
    </source>
</reference>
<evidence type="ECO:0000313" key="1">
    <source>
        <dbReference type="EMBL" id="AET65501.1"/>
    </source>
</evidence>
<organism evidence="1 2">
    <name type="scientific">Methanothrix harundinacea (strain 6Ac)</name>
    <name type="common">Methanosaeta harundinacea</name>
    <dbReference type="NCBI Taxonomy" id="1110509"/>
    <lineage>
        <taxon>Archaea</taxon>
        <taxon>Methanobacteriati</taxon>
        <taxon>Methanobacteriota</taxon>
        <taxon>Stenosarchaea group</taxon>
        <taxon>Methanomicrobia</taxon>
        <taxon>Methanotrichales</taxon>
        <taxon>Methanotrichaceae</taxon>
        <taxon>Methanothrix</taxon>
    </lineage>
</organism>
<proteinExistence type="predicted"/>
<gene>
    <name evidence="1" type="ordered locus">Mhar_2148</name>
</gene>
<evidence type="ECO:0000313" key="2">
    <source>
        <dbReference type="Proteomes" id="UP000005877"/>
    </source>
</evidence>
<dbReference type="PATRIC" id="fig|1110509.7.peg.2380"/>
<dbReference type="Proteomes" id="UP000005877">
    <property type="component" value="Chromosome"/>
</dbReference>
<name>G7WQE8_METH6</name>
<dbReference type="EMBL" id="CP003117">
    <property type="protein sequence ID" value="AET65501.1"/>
    <property type="molecule type" value="Genomic_DNA"/>
</dbReference>
<sequence>MPYLGDYIGHLLSEVTNARVQADLESVRIAEIYASHPLLRNMPVPHFRLPKVDLDVPVAISDMKSAEDPEATGRVLTNIRESFPRVLAIQAKKAQIEMKDDEKIRIEKELDRRILALKKEPVILKADLFSAAERVEAAKRLSITTITDDFISAAAKILEPRLKKEAGGAERLQKLKTDLKKAAFMEFSKFLHENTRLDVSMTSSELKEIGRESDPGSIMVKIHLSISEEAFEWSVVDSEGEVRELLVPE</sequence>
<dbReference type="STRING" id="1110509.Mhar_2148"/>
<dbReference type="KEGG" id="mhi:Mhar_2148"/>
<dbReference type="AlphaFoldDB" id="G7WQE8"/>
<protein>
    <submittedName>
        <fullName evidence="1">Uncharacterized protein</fullName>
    </submittedName>
</protein>
<dbReference type="HOGENOM" id="CLU_097414_0_0_2"/>
<keyword evidence="2" id="KW-1185">Reference proteome</keyword>